<evidence type="ECO:0008006" key="3">
    <source>
        <dbReference type="Google" id="ProtNLM"/>
    </source>
</evidence>
<dbReference type="OrthoDB" id="4358152at2759"/>
<comment type="caution">
    <text evidence="1">The sequence shown here is derived from an EMBL/GenBank/DDBJ whole genome shotgun (WGS) entry which is preliminary data.</text>
</comment>
<organism evidence="1 2">
    <name type="scientific">Niveomyces insectorum RCEF 264</name>
    <dbReference type="NCBI Taxonomy" id="1081102"/>
    <lineage>
        <taxon>Eukaryota</taxon>
        <taxon>Fungi</taxon>
        <taxon>Dikarya</taxon>
        <taxon>Ascomycota</taxon>
        <taxon>Pezizomycotina</taxon>
        <taxon>Sordariomycetes</taxon>
        <taxon>Hypocreomycetidae</taxon>
        <taxon>Hypocreales</taxon>
        <taxon>Cordycipitaceae</taxon>
        <taxon>Niveomyces</taxon>
    </lineage>
</organism>
<evidence type="ECO:0000313" key="2">
    <source>
        <dbReference type="Proteomes" id="UP000076874"/>
    </source>
</evidence>
<keyword evidence="2" id="KW-1185">Reference proteome</keyword>
<evidence type="ECO:0000313" key="1">
    <source>
        <dbReference type="EMBL" id="OAA58528.1"/>
    </source>
</evidence>
<sequence length="443" mass="49216">MADPFARLPTELLLHVLKDLDDLAVVHSLRCASPAAAAVFQSDRLAVEILEAVLAKSLGRRLHVLVRATCLLLARPPTSWTAFWDNLQATAAEWPPYVGGVGRGVEYRPLAYGDASAADVRHLLALASAVYAAVNRCLHTLLARCAQLRPRRPCDPAFNWRLWQYWCSLAGEPDVPANPIPDEPVCDASAMVAAAAPPVLWVEAQRALHAGWQLAFYSVLRAALASESADTRRRATATTPTNMAGVAVNVAANVYADFKPGHDPLESPLLLWRRMYRVVYRDVRGLETLVEADTARYHRPVRLPAPPGPPCLRLADAFPEARAAPVFDYTGHAAPMPRDWYRHPDGLGAIQKPSVFANVVRFSHWGPLQDAHPELFRRLGAYIWEHPRMVALHLVSGEATRKSRFGGNPCLTEYSDVYTWHSLLTDEERLAVQTFRRAIYERV</sequence>
<dbReference type="STRING" id="1081102.A0A167RF08"/>
<reference evidence="1 2" key="1">
    <citation type="journal article" date="2016" name="Genome Biol. Evol.">
        <title>Divergent and convergent evolution of fungal pathogenicity.</title>
        <authorList>
            <person name="Shang Y."/>
            <person name="Xiao G."/>
            <person name="Zheng P."/>
            <person name="Cen K."/>
            <person name="Zhan S."/>
            <person name="Wang C."/>
        </authorList>
    </citation>
    <scope>NUCLEOTIDE SEQUENCE [LARGE SCALE GENOMIC DNA]</scope>
    <source>
        <strain evidence="1 2">RCEF 264</strain>
    </source>
</reference>
<dbReference type="Proteomes" id="UP000076874">
    <property type="component" value="Unassembled WGS sequence"/>
</dbReference>
<dbReference type="AlphaFoldDB" id="A0A167RF08"/>
<accession>A0A167RF08</accession>
<proteinExistence type="predicted"/>
<protein>
    <recommendedName>
        <fullName evidence="3">F-box domain-containing protein</fullName>
    </recommendedName>
</protein>
<gene>
    <name evidence="1" type="ORF">SPI_06601</name>
</gene>
<dbReference type="EMBL" id="AZHD01000012">
    <property type="protein sequence ID" value="OAA58528.1"/>
    <property type="molecule type" value="Genomic_DNA"/>
</dbReference>
<name>A0A167RF08_9HYPO</name>